<evidence type="ECO:0000313" key="4">
    <source>
        <dbReference type="Proteomes" id="UP000017052"/>
    </source>
</evidence>
<protein>
    <submittedName>
        <fullName evidence="3">Uncharacterized protein</fullName>
    </submittedName>
</protein>
<keyword evidence="4" id="KW-1185">Reference proteome</keyword>
<evidence type="ECO:0000313" key="3">
    <source>
        <dbReference type="EMBL" id="ERK52135.1"/>
    </source>
</evidence>
<organism evidence="3 4">
    <name type="scientific">Propionibacterium acidifaciens F0233</name>
    <dbReference type="NCBI Taxonomy" id="553198"/>
    <lineage>
        <taxon>Bacteria</taxon>
        <taxon>Bacillati</taxon>
        <taxon>Actinomycetota</taxon>
        <taxon>Actinomycetes</taxon>
        <taxon>Propionibacteriales</taxon>
        <taxon>Propionibacteriaceae</taxon>
        <taxon>Propionibacterium</taxon>
    </lineage>
</organism>
<dbReference type="EMBL" id="ACVN02000263">
    <property type="protein sequence ID" value="ERK52135.1"/>
    <property type="molecule type" value="Genomic_DNA"/>
</dbReference>
<accession>U2PNM8</accession>
<feature type="transmembrane region" description="Helical" evidence="2">
    <location>
        <begin position="6"/>
        <end position="25"/>
    </location>
</feature>
<dbReference type="Proteomes" id="UP000017052">
    <property type="component" value="Unassembled WGS sequence"/>
</dbReference>
<keyword evidence="2" id="KW-1133">Transmembrane helix</keyword>
<proteinExistence type="predicted"/>
<comment type="caution">
    <text evidence="3">The sequence shown here is derived from an EMBL/GenBank/DDBJ whole genome shotgun (WGS) entry which is preliminary data.</text>
</comment>
<feature type="region of interest" description="Disordered" evidence="1">
    <location>
        <begin position="30"/>
        <end position="49"/>
    </location>
</feature>
<gene>
    <name evidence="3" type="ORF">HMPREF0682_0081</name>
</gene>
<dbReference type="AlphaFoldDB" id="U2PNM8"/>
<evidence type="ECO:0000256" key="1">
    <source>
        <dbReference type="SAM" id="MobiDB-lite"/>
    </source>
</evidence>
<keyword evidence="2" id="KW-0812">Transmembrane</keyword>
<keyword evidence="2" id="KW-0472">Membrane</keyword>
<feature type="non-terminal residue" evidence="3">
    <location>
        <position position="49"/>
    </location>
</feature>
<evidence type="ECO:0000256" key="2">
    <source>
        <dbReference type="SAM" id="Phobius"/>
    </source>
</evidence>
<reference evidence="3" key="1">
    <citation type="submission" date="2013-08" db="EMBL/GenBank/DDBJ databases">
        <authorList>
            <person name="Durkin A.S."/>
            <person name="Haft D.R."/>
            <person name="McCorrison J."/>
            <person name="Torralba M."/>
            <person name="Gillis M."/>
            <person name="Haft D.H."/>
            <person name="Methe B."/>
            <person name="Sutton G."/>
            <person name="Nelson K.E."/>
        </authorList>
    </citation>
    <scope>NUCLEOTIDE SEQUENCE [LARGE SCALE GENOMIC DNA]</scope>
    <source>
        <strain evidence="3">F0233</strain>
    </source>
</reference>
<name>U2PNM8_9ACTN</name>
<sequence length="49" mass="4965">MSPTIWVVIAILACALVIGGVVGGVRRARRSRGELAPSAEPSTIPAPAP</sequence>